<proteinExistence type="predicted"/>
<evidence type="ECO:0000313" key="2">
    <source>
        <dbReference type="Proteomes" id="UP000789920"/>
    </source>
</evidence>
<evidence type="ECO:0000313" key="1">
    <source>
        <dbReference type="EMBL" id="CAG8841218.1"/>
    </source>
</evidence>
<protein>
    <submittedName>
        <fullName evidence="1">13777_t:CDS:1</fullName>
    </submittedName>
</protein>
<accession>A0ACA9SMU5</accession>
<dbReference type="EMBL" id="CAJVQC010129580">
    <property type="protein sequence ID" value="CAG8841218.1"/>
    <property type="molecule type" value="Genomic_DNA"/>
</dbReference>
<dbReference type="Proteomes" id="UP000789920">
    <property type="component" value="Unassembled WGS sequence"/>
</dbReference>
<reference evidence="1" key="1">
    <citation type="submission" date="2021-06" db="EMBL/GenBank/DDBJ databases">
        <authorList>
            <person name="Kallberg Y."/>
            <person name="Tangrot J."/>
            <person name="Rosling A."/>
        </authorList>
    </citation>
    <scope>NUCLEOTIDE SEQUENCE</scope>
    <source>
        <strain evidence="1">MA461A</strain>
    </source>
</reference>
<comment type="caution">
    <text evidence="1">The sequence shown here is derived from an EMBL/GenBank/DDBJ whole genome shotgun (WGS) entry which is preliminary data.</text>
</comment>
<gene>
    <name evidence="1" type="ORF">RPERSI_LOCUS31777</name>
</gene>
<feature type="non-terminal residue" evidence="1">
    <location>
        <position position="1"/>
    </location>
</feature>
<keyword evidence="2" id="KW-1185">Reference proteome</keyword>
<name>A0ACA9SMU5_9GLOM</name>
<organism evidence="1 2">
    <name type="scientific">Racocetra persica</name>
    <dbReference type="NCBI Taxonomy" id="160502"/>
    <lineage>
        <taxon>Eukaryota</taxon>
        <taxon>Fungi</taxon>
        <taxon>Fungi incertae sedis</taxon>
        <taxon>Mucoromycota</taxon>
        <taxon>Glomeromycotina</taxon>
        <taxon>Glomeromycetes</taxon>
        <taxon>Diversisporales</taxon>
        <taxon>Gigasporaceae</taxon>
        <taxon>Racocetra</taxon>
    </lineage>
</organism>
<feature type="non-terminal residue" evidence="1">
    <location>
        <position position="41"/>
    </location>
</feature>
<sequence length="41" mass="4821">ALELLEEQKAAGNFRWGKSIARNFNPITKIVSDIETYKRRR</sequence>